<dbReference type="GO" id="GO:0030170">
    <property type="term" value="F:pyridoxal phosphate binding"/>
    <property type="evidence" value="ECO:0007669"/>
    <property type="project" value="InterPro"/>
</dbReference>
<dbReference type="InterPro" id="IPR052716">
    <property type="entry name" value="MOSC_domain"/>
</dbReference>
<dbReference type="STRING" id="1563681.BFP71_09030"/>
<feature type="domain" description="MOSC" evidence="1">
    <location>
        <begin position="23"/>
        <end position="158"/>
    </location>
</feature>
<dbReference type="OrthoDB" id="1550913at2"/>
<evidence type="ECO:0000313" key="3">
    <source>
        <dbReference type="Proteomes" id="UP000095552"/>
    </source>
</evidence>
<gene>
    <name evidence="2" type="ORF">BFP71_09030</name>
</gene>
<proteinExistence type="predicted"/>
<dbReference type="PROSITE" id="PS51340">
    <property type="entry name" value="MOSC"/>
    <property type="match status" value="1"/>
</dbReference>
<comment type="caution">
    <text evidence="2">The sequence shown here is derived from an EMBL/GenBank/DDBJ whole genome shotgun (WGS) entry which is preliminary data.</text>
</comment>
<dbReference type="Pfam" id="PF03473">
    <property type="entry name" value="MOSC"/>
    <property type="match status" value="1"/>
</dbReference>
<reference evidence="2 3" key="1">
    <citation type="submission" date="2016-08" db="EMBL/GenBank/DDBJ databases">
        <title>Draft genome of Fabibacter sp. strain SK-8.</title>
        <authorList>
            <person name="Wong S.-K."/>
            <person name="Hamasaki K."/>
            <person name="Yoshizawa S."/>
        </authorList>
    </citation>
    <scope>NUCLEOTIDE SEQUENCE [LARGE SCALE GENOMIC DNA]</scope>
    <source>
        <strain evidence="2 3">SK-8</strain>
    </source>
</reference>
<dbReference type="AlphaFoldDB" id="A0A1E5T2B5"/>
<organism evidence="2 3">
    <name type="scientific">Roseivirga misakiensis</name>
    <dbReference type="NCBI Taxonomy" id="1563681"/>
    <lineage>
        <taxon>Bacteria</taxon>
        <taxon>Pseudomonadati</taxon>
        <taxon>Bacteroidota</taxon>
        <taxon>Cytophagia</taxon>
        <taxon>Cytophagales</taxon>
        <taxon>Roseivirgaceae</taxon>
        <taxon>Roseivirga</taxon>
    </lineage>
</organism>
<evidence type="ECO:0000259" key="1">
    <source>
        <dbReference type="PROSITE" id="PS51340"/>
    </source>
</evidence>
<dbReference type="InterPro" id="IPR005302">
    <property type="entry name" value="MoCF_Sase_C"/>
</dbReference>
<dbReference type="EMBL" id="MDGQ01000005">
    <property type="protein sequence ID" value="OEK05510.1"/>
    <property type="molecule type" value="Genomic_DNA"/>
</dbReference>
<dbReference type="SUPFAM" id="SSF50800">
    <property type="entry name" value="PK beta-barrel domain-like"/>
    <property type="match status" value="1"/>
</dbReference>
<evidence type="ECO:0000313" key="2">
    <source>
        <dbReference type="EMBL" id="OEK05510.1"/>
    </source>
</evidence>
<dbReference type="Proteomes" id="UP000095552">
    <property type="component" value="Unassembled WGS sequence"/>
</dbReference>
<sequence>MYTIDQLKSQFLDHARVELITIRPERRAIPEIKESVEAVASVGLEGDHYDSKGGKRQVTIIAQEHLKAAASILGKKHIDPLLTRRNIVTTGINLLALKHKKFRIGEAVLEYTGECHPCSRMEENFGKGGYNAMRGHGGITCKIVSSGDISVGDSIVVID</sequence>
<dbReference type="InterPro" id="IPR011037">
    <property type="entry name" value="Pyrv_Knase-like_insert_dom_sf"/>
</dbReference>
<protein>
    <submittedName>
        <fullName evidence="2">Molybdenum cofactor sulfurase</fullName>
    </submittedName>
</protein>
<dbReference type="GO" id="GO:0003824">
    <property type="term" value="F:catalytic activity"/>
    <property type="evidence" value="ECO:0007669"/>
    <property type="project" value="InterPro"/>
</dbReference>
<accession>A0A1E5T2B5</accession>
<dbReference type="PANTHER" id="PTHR36930">
    <property type="entry name" value="METAL-SULFUR CLUSTER BIOSYNTHESIS PROTEINS YUAD-RELATED"/>
    <property type="match status" value="1"/>
</dbReference>
<dbReference type="PANTHER" id="PTHR36930:SF1">
    <property type="entry name" value="MOSC DOMAIN-CONTAINING PROTEIN"/>
    <property type="match status" value="1"/>
</dbReference>
<dbReference type="Gene3D" id="2.40.33.20">
    <property type="entry name" value="PK beta-barrel domain-like"/>
    <property type="match status" value="1"/>
</dbReference>
<keyword evidence="3" id="KW-1185">Reference proteome</keyword>
<name>A0A1E5T2B5_9BACT</name>
<dbReference type="GO" id="GO:0030151">
    <property type="term" value="F:molybdenum ion binding"/>
    <property type="evidence" value="ECO:0007669"/>
    <property type="project" value="InterPro"/>
</dbReference>